<dbReference type="PANTHER" id="PTHR30328">
    <property type="entry name" value="TRANSCRIPTIONAL REPRESSOR"/>
    <property type="match status" value="1"/>
</dbReference>
<accession>A0A3G1KMG2</accession>
<sequence>MYNSFEKLPEEKRNLILRISIEEFVQNGYYKASTDTITSRAGISKGILFHYFKNKKGLFLYLTEHTRDMLEQKTRLEMEKLREDDYFERIKKMMIIKYRIAIDYPLETEFATKALLMPPVEASEEIAALNSKYMAKYREKSMQDFVYDKKLLEKLPLRMAPEKVIEVSAFILEQLGAKYFEKYKSQGENKNFEGFIEELDFLNNIIKYGVIEKNRPTQ</sequence>
<dbReference type="OrthoDB" id="9780939at2"/>
<keyword evidence="1 2" id="KW-0238">DNA-binding</keyword>
<protein>
    <recommendedName>
        <fullName evidence="3">HTH tetR-type domain-containing protein</fullName>
    </recommendedName>
</protein>
<dbReference type="Gene3D" id="1.10.10.60">
    <property type="entry name" value="Homeodomain-like"/>
    <property type="match status" value="1"/>
</dbReference>
<dbReference type="GO" id="GO:0003677">
    <property type="term" value="F:DNA binding"/>
    <property type="evidence" value="ECO:0007669"/>
    <property type="project" value="UniProtKB-UniRule"/>
</dbReference>
<feature type="DNA-binding region" description="H-T-H motif" evidence="2">
    <location>
        <begin position="33"/>
        <end position="52"/>
    </location>
</feature>
<proteinExistence type="predicted"/>
<dbReference type="InterPro" id="IPR050109">
    <property type="entry name" value="HTH-type_TetR-like_transc_reg"/>
</dbReference>
<dbReference type="Proteomes" id="UP000323521">
    <property type="component" value="Chromosome"/>
</dbReference>
<reference evidence="4 5" key="1">
    <citation type="submission" date="2016-10" db="EMBL/GenBank/DDBJ databases">
        <title>Complete Genome Sequence of Peptococcaceae strain DCMF.</title>
        <authorList>
            <person name="Edwards R.J."/>
            <person name="Holland S.I."/>
            <person name="Deshpande N.P."/>
            <person name="Wong Y.K."/>
            <person name="Ertan H."/>
            <person name="Manefield M."/>
            <person name="Russell T.L."/>
            <person name="Lee M.J."/>
        </authorList>
    </citation>
    <scope>NUCLEOTIDE SEQUENCE [LARGE SCALE GENOMIC DNA]</scope>
    <source>
        <strain evidence="4 5">DCMF</strain>
    </source>
</reference>
<dbReference type="InterPro" id="IPR036271">
    <property type="entry name" value="Tet_transcr_reg_TetR-rel_C_sf"/>
</dbReference>
<dbReference type="PROSITE" id="PS50977">
    <property type="entry name" value="HTH_TETR_2"/>
    <property type="match status" value="1"/>
</dbReference>
<dbReference type="PRINTS" id="PR00455">
    <property type="entry name" value="HTHTETR"/>
</dbReference>
<dbReference type="GO" id="GO:0006355">
    <property type="term" value="P:regulation of DNA-templated transcription"/>
    <property type="evidence" value="ECO:0007669"/>
    <property type="project" value="UniProtKB-ARBA"/>
</dbReference>
<dbReference type="EMBL" id="CP017634">
    <property type="protein sequence ID" value="ATW23594.1"/>
    <property type="molecule type" value="Genomic_DNA"/>
</dbReference>
<dbReference type="PANTHER" id="PTHR30328:SF54">
    <property type="entry name" value="HTH-TYPE TRANSCRIPTIONAL REPRESSOR SCO4008"/>
    <property type="match status" value="1"/>
</dbReference>
<dbReference type="InterPro" id="IPR023772">
    <property type="entry name" value="DNA-bd_HTH_TetR-type_CS"/>
</dbReference>
<evidence type="ECO:0000259" key="3">
    <source>
        <dbReference type="PROSITE" id="PS50977"/>
    </source>
</evidence>
<dbReference type="InterPro" id="IPR001647">
    <property type="entry name" value="HTH_TetR"/>
</dbReference>
<feature type="domain" description="HTH tetR-type" evidence="3">
    <location>
        <begin position="10"/>
        <end position="70"/>
    </location>
</feature>
<evidence type="ECO:0000313" key="5">
    <source>
        <dbReference type="Proteomes" id="UP000323521"/>
    </source>
</evidence>
<evidence type="ECO:0000256" key="1">
    <source>
        <dbReference type="ARBA" id="ARBA00023125"/>
    </source>
</evidence>
<name>A0A3G1KMG2_FORW1</name>
<keyword evidence="5" id="KW-1185">Reference proteome</keyword>
<evidence type="ECO:0000313" key="4">
    <source>
        <dbReference type="EMBL" id="ATW23594.1"/>
    </source>
</evidence>
<dbReference type="PROSITE" id="PS01081">
    <property type="entry name" value="HTH_TETR_1"/>
    <property type="match status" value="1"/>
</dbReference>
<evidence type="ECO:0000256" key="2">
    <source>
        <dbReference type="PROSITE-ProRule" id="PRU00335"/>
    </source>
</evidence>
<organism evidence="4 5">
    <name type="scientific">Formimonas warabiya</name>
    <dbReference type="NCBI Taxonomy" id="1761012"/>
    <lineage>
        <taxon>Bacteria</taxon>
        <taxon>Bacillati</taxon>
        <taxon>Bacillota</taxon>
        <taxon>Clostridia</taxon>
        <taxon>Eubacteriales</taxon>
        <taxon>Peptococcaceae</taxon>
        <taxon>Candidatus Formimonas</taxon>
    </lineage>
</organism>
<dbReference type="AlphaFoldDB" id="A0A3G1KMG2"/>
<dbReference type="Pfam" id="PF00440">
    <property type="entry name" value="TetR_N"/>
    <property type="match status" value="1"/>
</dbReference>
<dbReference type="SUPFAM" id="SSF46689">
    <property type="entry name" value="Homeodomain-like"/>
    <property type="match status" value="1"/>
</dbReference>
<dbReference type="SUPFAM" id="SSF48498">
    <property type="entry name" value="Tetracyclin repressor-like, C-terminal domain"/>
    <property type="match status" value="1"/>
</dbReference>
<dbReference type="InterPro" id="IPR009057">
    <property type="entry name" value="Homeodomain-like_sf"/>
</dbReference>
<dbReference type="Gene3D" id="1.10.357.10">
    <property type="entry name" value="Tetracycline Repressor, domain 2"/>
    <property type="match status" value="1"/>
</dbReference>
<gene>
    <name evidence="4" type="ORF">DCMF_01190</name>
</gene>
<dbReference type="KEGG" id="fwa:DCMF_01190"/>